<name>A0ABT4LAN4_9SPHI</name>
<proteinExistence type="predicted"/>
<organism evidence="2 3">
    <name type="scientific">Pedobacter punctiformis</name>
    <dbReference type="NCBI Taxonomy" id="3004097"/>
    <lineage>
        <taxon>Bacteria</taxon>
        <taxon>Pseudomonadati</taxon>
        <taxon>Bacteroidota</taxon>
        <taxon>Sphingobacteriia</taxon>
        <taxon>Sphingobacteriales</taxon>
        <taxon>Sphingobacteriaceae</taxon>
        <taxon>Pedobacter</taxon>
    </lineage>
</organism>
<accession>A0ABT4LAN4</accession>
<sequence length="59" mass="6501">MKWVKFKSDLFVASTGKLHKKGQVLQVSDSFAQKHGSDGSGLVEETKKPKETVIPISNK</sequence>
<reference evidence="2" key="1">
    <citation type="submission" date="2022-12" db="EMBL/GenBank/DDBJ databases">
        <title>Genome sequence of HCMS5-2.</title>
        <authorList>
            <person name="Woo H."/>
        </authorList>
    </citation>
    <scope>NUCLEOTIDE SEQUENCE</scope>
    <source>
        <strain evidence="2">HCMS5-2</strain>
    </source>
</reference>
<feature type="region of interest" description="Disordered" evidence="1">
    <location>
        <begin position="36"/>
        <end position="59"/>
    </location>
</feature>
<dbReference type="RefSeq" id="WP_269428033.1">
    <property type="nucleotide sequence ID" value="NZ_JAPWGM010000004.1"/>
</dbReference>
<dbReference type="Proteomes" id="UP001144347">
    <property type="component" value="Unassembled WGS sequence"/>
</dbReference>
<comment type="caution">
    <text evidence="2">The sequence shown here is derived from an EMBL/GenBank/DDBJ whole genome shotgun (WGS) entry which is preliminary data.</text>
</comment>
<gene>
    <name evidence="2" type="ORF">O0955_13285</name>
</gene>
<protein>
    <submittedName>
        <fullName evidence="2">Uncharacterized protein</fullName>
    </submittedName>
</protein>
<dbReference type="EMBL" id="JAPWGM010000004">
    <property type="protein sequence ID" value="MCZ4244980.1"/>
    <property type="molecule type" value="Genomic_DNA"/>
</dbReference>
<evidence type="ECO:0000256" key="1">
    <source>
        <dbReference type="SAM" id="MobiDB-lite"/>
    </source>
</evidence>
<evidence type="ECO:0000313" key="2">
    <source>
        <dbReference type="EMBL" id="MCZ4244980.1"/>
    </source>
</evidence>
<evidence type="ECO:0000313" key="3">
    <source>
        <dbReference type="Proteomes" id="UP001144347"/>
    </source>
</evidence>
<keyword evidence="3" id="KW-1185">Reference proteome</keyword>